<name>A0A0A8YUF9_ARUDO</name>
<dbReference type="EMBL" id="GBRH01271653">
    <property type="protein sequence ID" value="JAD26242.1"/>
    <property type="molecule type" value="Transcribed_RNA"/>
</dbReference>
<sequence>MNVVSHFQGSSSYIFANQFDRYMCIDALNFCR</sequence>
<accession>A0A0A8YUF9</accession>
<protein>
    <submittedName>
        <fullName evidence="1">Uncharacterized protein</fullName>
    </submittedName>
</protein>
<reference evidence="1" key="1">
    <citation type="submission" date="2014-09" db="EMBL/GenBank/DDBJ databases">
        <authorList>
            <person name="Magalhaes I.L.F."/>
            <person name="Oliveira U."/>
            <person name="Santos F.R."/>
            <person name="Vidigal T.H.D.A."/>
            <person name="Brescovit A.D."/>
            <person name="Santos A.J."/>
        </authorList>
    </citation>
    <scope>NUCLEOTIDE SEQUENCE</scope>
    <source>
        <tissue evidence="1">Shoot tissue taken approximately 20 cm above the soil surface</tissue>
    </source>
</reference>
<organism evidence="1">
    <name type="scientific">Arundo donax</name>
    <name type="common">Giant reed</name>
    <name type="synonym">Donax arundinaceus</name>
    <dbReference type="NCBI Taxonomy" id="35708"/>
    <lineage>
        <taxon>Eukaryota</taxon>
        <taxon>Viridiplantae</taxon>
        <taxon>Streptophyta</taxon>
        <taxon>Embryophyta</taxon>
        <taxon>Tracheophyta</taxon>
        <taxon>Spermatophyta</taxon>
        <taxon>Magnoliopsida</taxon>
        <taxon>Liliopsida</taxon>
        <taxon>Poales</taxon>
        <taxon>Poaceae</taxon>
        <taxon>PACMAD clade</taxon>
        <taxon>Arundinoideae</taxon>
        <taxon>Arundineae</taxon>
        <taxon>Arundo</taxon>
    </lineage>
</organism>
<evidence type="ECO:0000313" key="1">
    <source>
        <dbReference type="EMBL" id="JAD26242.1"/>
    </source>
</evidence>
<dbReference type="AlphaFoldDB" id="A0A0A8YUF9"/>
<reference evidence="1" key="2">
    <citation type="journal article" date="2015" name="Data Brief">
        <title>Shoot transcriptome of the giant reed, Arundo donax.</title>
        <authorList>
            <person name="Barrero R.A."/>
            <person name="Guerrero F.D."/>
            <person name="Moolhuijzen P."/>
            <person name="Goolsby J.A."/>
            <person name="Tidwell J."/>
            <person name="Bellgard S.E."/>
            <person name="Bellgard M.I."/>
        </authorList>
    </citation>
    <scope>NUCLEOTIDE SEQUENCE</scope>
    <source>
        <tissue evidence="1">Shoot tissue taken approximately 20 cm above the soil surface</tissue>
    </source>
</reference>
<proteinExistence type="predicted"/>